<keyword evidence="3" id="KW-1185">Reference proteome</keyword>
<name>A0AAD4P7E0_PERFH</name>
<evidence type="ECO:0000259" key="1">
    <source>
        <dbReference type="Pfam" id="PF07734"/>
    </source>
</evidence>
<feature type="domain" description="F-box associated beta-propeller type 1" evidence="1">
    <location>
        <begin position="40"/>
        <end position="325"/>
    </location>
</feature>
<evidence type="ECO:0000313" key="2">
    <source>
        <dbReference type="EMBL" id="KAH6828507.1"/>
    </source>
</evidence>
<proteinExistence type="predicted"/>
<dbReference type="Proteomes" id="UP001190926">
    <property type="component" value="Unassembled WGS sequence"/>
</dbReference>
<dbReference type="PANTHER" id="PTHR31672:SF13">
    <property type="entry name" value="F-BOX PROTEIN CPR30-LIKE"/>
    <property type="match status" value="1"/>
</dbReference>
<protein>
    <recommendedName>
        <fullName evidence="1">F-box associated beta-propeller type 1 domain-containing protein</fullName>
    </recommendedName>
</protein>
<dbReference type="InterPro" id="IPR017451">
    <property type="entry name" value="F-box-assoc_interact_dom"/>
</dbReference>
<dbReference type="NCBIfam" id="TIGR01640">
    <property type="entry name" value="F_box_assoc_1"/>
    <property type="match status" value="1"/>
</dbReference>
<dbReference type="AlphaFoldDB" id="A0AAD4P7E0"/>
<accession>A0AAD4P7E0</accession>
<organism evidence="2 3">
    <name type="scientific">Perilla frutescens var. hirtella</name>
    <name type="common">Perilla citriodora</name>
    <name type="synonym">Perilla setoyensis</name>
    <dbReference type="NCBI Taxonomy" id="608512"/>
    <lineage>
        <taxon>Eukaryota</taxon>
        <taxon>Viridiplantae</taxon>
        <taxon>Streptophyta</taxon>
        <taxon>Embryophyta</taxon>
        <taxon>Tracheophyta</taxon>
        <taxon>Spermatophyta</taxon>
        <taxon>Magnoliopsida</taxon>
        <taxon>eudicotyledons</taxon>
        <taxon>Gunneridae</taxon>
        <taxon>Pentapetalae</taxon>
        <taxon>asterids</taxon>
        <taxon>lamiids</taxon>
        <taxon>Lamiales</taxon>
        <taxon>Lamiaceae</taxon>
        <taxon>Nepetoideae</taxon>
        <taxon>Elsholtzieae</taxon>
        <taxon>Perilla</taxon>
    </lineage>
</organism>
<sequence>MYDSSSDDRSRYFSRISTSLDLRSAQKLYPPFSEKNPHVCVNICNGLLCLQYPDGAYHLWNPSTGDFTTLPPLEPSPYPYLRQRDHKKMHGCNTSLVIPYSYGLGFDCKDKDYKLIRFIKIYYVDNHDHLHSVVSQVAIYSLKNDSWKGISSDRQYYDICDARATYLNGRFYWRAPEHIVSFDLVDEKFSKLPFSDVGRLVSDDFVFDLMDVSNLENNNYVLDLMEFDGSLGVVAYTRLGVEKLFAFWVLEIDGSCSWTRKFNYDVCTSDVEKPLGLCRNGELLLLERFDNKLVIYDYSVGELKKIDQLYDYPCMKVVFSYVESMVIFKTKKER</sequence>
<dbReference type="PANTHER" id="PTHR31672">
    <property type="entry name" value="BNACNNG10540D PROTEIN"/>
    <property type="match status" value="1"/>
</dbReference>
<evidence type="ECO:0000313" key="3">
    <source>
        <dbReference type="Proteomes" id="UP001190926"/>
    </source>
</evidence>
<reference evidence="2 3" key="1">
    <citation type="journal article" date="2021" name="Nat. Commun.">
        <title>Incipient diploidization of the medicinal plant Perilla within 10,000 years.</title>
        <authorList>
            <person name="Zhang Y."/>
            <person name="Shen Q."/>
            <person name="Leng L."/>
            <person name="Zhang D."/>
            <person name="Chen S."/>
            <person name="Shi Y."/>
            <person name="Ning Z."/>
            <person name="Chen S."/>
        </authorList>
    </citation>
    <scope>NUCLEOTIDE SEQUENCE [LARGE SCALE GENOMIC DNA]</scope>
    <source>
        <strain evidence="3">cv. PC099</strain>
    </source>
</reference>
<dbReference type="EMBL" id="SDAM02000122">
    <property type="protein sequence ID" value="KAH6828507.1"/>
    <property type="molecule type" value="Genomic_DNA"/>
</dbReference>
<gene>
    <name evidence="2" type="ORF">C2S53_013755</name>
</gene>
<comment type="caution">
    <text evidence="2">The sequence shown here is derived from an EMBL/GenBank/DDBJ whole genome shotgun (WGS) entry which is preliminary data.</text>
</comment>
<dbReference type="Pfam" id="PF07734">
    <property type="entry name" value="FBA_1"/>
    <property type="match status" value="1"/>
</dbReference>
<dbReference type="InterPro" id="IPR050796">
    <property type="entry name" value="SCF_F-box_component"/>
</dbReference>
<dbReference type="InterPro" id="IPR006527">
    <property type="entry name" value="F-box-assoc_dom_typ1"/>
</dbReference>